<dbReference type="Gene3D" id="2.30.30.40">
    <property type="entry name" value="SH3 Domains"/>
    <property type="match status" value="1"/>
</dbReference>
<protein>
    <submittedName>
        <fullName evidence="2">SH3 domain-containing protein</fullName>
    </submittedName>
</protein>
<gene>
    <name evidence="2" type="ORF">F0145_13200</name>
</gene>
<reference evidence="2 3" key="1">
    <citation type="submission" date="2019-09" db="EMBL/GenBank/DDBJ databases">
        <title>Genome sequence and assembly of Adhaeribacter sp.</title>
        <authorList>
            <person name="Chhetri G."/>
        </authorList>
    </citation>
    <scope>NUCLEOTIDE SEQUENCE [LARGE SCALE GENOMIC DNA]</scope>
    <source>
        <strain evidence="2 3">DK36</strain>
    </source>
</reference>
<feature type="signal peptide" evidence="1">
    <location>
        <begin position="1"/>
        <end position="19"/>
    </location>
</feature>
<dbReference type="EMBL" id="VWSF01000009">
    <property type="protein sequence ID" value="KAA5545006.1"/>
    <property type="molecule type" value="Genomic_DNA"/>
</dbReference>
<proteinExistence type="predicted"/>
<keyword evidence="1" id="KW-0732">Signal</keyword>
<feature type="chain" id="PRO_5024320009" evidence="1">
    <location>
        <begin position="20"/>
        <end position="97"/>
    </location>
</feature>
<evidence type="ECO:0000256" key="1">
    <source>
        <dbReference type="SAM" id="SignalP"/>
    </source>
</evidence>
<name>A0A5M6DF35_9BACT</name>
<keyword evidence="3" id="KW-1185">Reference proteome</keyword>
<dbReference type="RefSeq" id="WP_150088889.1">
    <property type="nucleotide sequence ID" value="NZ_VWSF01000009.1"/>
</dbReference>
<sequence>MKKLVFIFALSLQTAFVFAANKTEMLASARYENSKMYRQPGTSTEVLKALTSADEIVVVRKYNNQWSIVTLNGQVGYMLTSEIAQAKPQPAKTLARK</sequence>
<dbReference type="AlphaFoldDB" id="A0A5M6DF35"/>
<comment type="caution">
    <text evidence="2">The sequence shown here is derived from an EMBL/GenBank/DDBJ whole genome shotgun (WGS) entry which is preliminary data.</text>
</comment>
<organism evidence="2 3">
    <name type="scientific">Adhaeribacter rhizoryzae</name>
    <dbReference type="NCBI Taxonomy" id="2607907"/>
    <lineage>
        <taxon>Bacteria</taxon>
        <taxon>Pseudomonadati</taxon>
        <taxon>Bacteroidota</taxon>
        <taxon>Cytophagia</taxon>
        <taxon>Cytophagales</taxon>
        <taxon>Hymenobacteraceae</taxon>
        <taxon>Adhaeribacter</taxon>
    </lineage>
</organism>
<dbReference type="Proteomes" id="UP000323426">
    <property type="component" value="Unassembled WGS sequence"/>
</dbReference>
<evidence type="ECO:0000313" key="2">
    <source>
        <dbReference type="EMBL" id="KAA5545006.1"/>
    </source>
</evidence>
<accession>A0A5M6DF35</accession>
<evidence type="ECO:0000313" key="3">
    <source>
        <dbReference type="Proteomes" id="UP000323426"/>
    </source>
</evidence>